<dbReference type="InterPro" id="IPR011124">
    <property type="entry name" value="Znf_CW"/>
</dbReference>
<feature type="compositionally biased region" description="Basic and acidic residues" evidence="4">
    <location>
        <begin position="1105"/>
        <end position="1120"/>
    </location>
</feature>
<evidence type="ECO:0000259" key="5">
    <source>
        <dbReference type="PROSITE" id="PS51050"/>
    </source>
</evidence>
<name>A0A5J5BMY2_9ASTE</name>
<evidence type="ECO:0000313" key="7">
    <source>
        <dbReference type="Proteomes" id="UP000325577"/>
    </source>
</evidence>
<evidence type="ECO:0000256" key="3">
    <source>
        <dbReference type="ARBA" id="ARBA00022833"/>
    </source>
</evidence>
<sequence>MPPMRAPSVNDSVKRDKSLKVRIKVGSDNLSIRKNAEIYSGLGLDVSPSSLDDSPTDSEGLSCEPQDAPDESPTSILQIMTSFPVHGGLLLSPLSDDLIRLKEKEKFRGESRSGLVYKGGHENSVMSVNGSDFARVGGKVLGDKKPKSFEKNSSSIELKNGHGNDSWNDIGIILKKETDIEILACEELVSNALKLPLLSNSYCNVVESTKGTGSEVDISRTANKGAVKDECFSNGAKEETMEPVSPQDIGWFEKLSGKDGSAGKICEDKKANSHDDFSVYLRKDSNFKGEKTDGFSKADPNVPKGRKAQNAELIDPPKQKGSQKAMSHEEDDMKLAPGREHSSSGGKKKSKGSQSRGAQGAELSKDSLRIDSSLVPKNKKSTHSDNYLSKSAVDDFKLQKDYGNARDRYRDFFGEIELEQGDNDVDSVDMPSADRLKDFEVVQKGTFEFNRTPKEKLNDKKFDKPSTSKACPKMASNVALVTGNGSISDAAPGTVAPLVEDNWVCCDKCQKWRLLPLGTNPDSLPEKWLCSMLDWLPGMNRCSISEEETTKALTALYPVPAPDSQNNLHVHPGGVVSGLPMSDARHFGQNHQNLGSQAVPSGGKKKQGLKEVSNATNSDDLSQFPNLMKNLQASVKSRSLNGVNQSPPVNELDLRHLSKASGMEVDKNRHKQEKNRLLEHHSDGGDTRSYKMKSKRETDQDCFRASKKIKINGHRKDRRKYNDRSSSKSSKRDTKNSLEVPVRNPKDKAQVTSDDGSLHTGKCDDKDIVARKRKGNECQDNQIYAASLPSAGIHLQDSRDFVEETSENDQRKEKKARVSKSEGKETSAASKGTGGTAKNGRSMKDQQLGPDLGFTLSQRDLISIQPSVAATSSSSKVSGSHKNIANIQEVKGSPVESVSSSPLRILNPNPDKSTSARRKLSGKDDFQDSGFLTTGTPRRCSDGEGDGGSNRSGTIKKDETFAVTHHGSLESSVLDFQDRDIANLCLTTSGHASQYPCKPQTLDQSCDEERGGDSQCRANASRPRKSGKGSSSRSKDKNGSSKPEYDKGKIKISDSFNKSIDITPYEEKSRAGKNRAEEKFGVNFDKVEKNSVSKKSSAGKSIGSCKRENQSKLGGHDGMDVKLDAISSQDQKQNLLLDRDSSGRGKSHSLPPSRRGQNETGLRCPQLIPGSQKENGANSLSVDADDDDDALKASKQLKKAENQNGNQPINSRHPTPNGHKVRDGDAPSPIRRDSSSQAATNAVKEAKDLKHLADRLKNSGSSLESTGLYFQAALKFLHGASLLESCNSESAKHGEMIQSMQMYSSTAKLCEFCAHEYEKSKDMAAAALAYKCMEVAYLRVIYSSHTSASRDRHELQTALQIVPPGESPSSSASDVDNLNNLTTVDKGVLVKGVSSPQVAGSHFTAARNRSNFVHLLNFARDVNFAMEASKKSQIAFAAANLRVQEAQCRNSITSVKRALDFNFQNVEGLLRLVRLAMEAISR</sequence>
<keyword evidence="3" id="KW-0862">Zinc</keyword>
<feature type="compositionally biased region" description="Low complexity" evidence="4">
    <location>
        <begin position="869"/>
        <end position="880"/>
    </location>
</feature>
<dbReference type="Pfam" id="PF07496">
    <property type="entry name" value="zf-CW"/>
    <property type="match status" value="1"/>
</dbReference>
<accession>A0A5J5BMY2</accession>
<dbReference type="PANTHER" id="PTHR46524">
    <property type="entry name" value="CW-TYPE ZINC FINGER"/>
    <property type="match status" value="1"/>
</dbReference>
<reference evidence="6 7" key="1">
    <citation type="submission" date="2019-09" db="EMBL/GenBank/DDBJ databases">
        <title>A chromosome-level genome assembly of the Chinese tupelo Nyssa sinensis.</title>
        <authorList>
            <person name="Yang X."/>
            <person name="Kang M."/>
            <person name="Yang Y."/>
            <person name="Xiong H."/>
            <person name="Wang M."/>
            <person name="Zhang Z."/>
            <person name="Wang Z."/>
            <person name="Wu H."/>
            <person name="Ma T."/>
            <person name="Liu J."/>
            <person name="Xi Z."/>
        </authorList>
    </citation>
    <scope>NUCLEOTIDE SEQUENCE [LARGE SCALE GENOMIC DNA]</scope>
    <source>
        <strain evidence="6">J267</strain>
        <tissue evidence="6">Leaf</tissue>
    </source>
</reference>
<feature type="compositionally biased region" description="Polar residues" evidence="4">
    <location>
        <begin position="1202"/>
        <end position="1214"/>
    </location>
</feature>
<feature type="region of interest" description="Disordered" evidence="4">
    <location>
        <begin position="1089"/>
        <end position="1120"/>
    </location>
</feature>
<feature type="compositionally biased region" description="Basic and acidic residues" evidence="4">
    <location>
        <begin position="1220"/>
        <end position="1234"/>
    </location>
</feature>
<dbReference type="EMBL" id="CM018034">
    <property type="protein sequence ID" value="KAA8543137.1"/>
    <property type="molecule type" value="Genomic_DNA"/>
</dbReference>
<dbReference type="GO" id="GO:0008270">
    <property type="term" value="F:zinc ion binding"/>
    <property type="evidence" value="ECO:0007669"/>
    <property type="project" value="UniProtKB-KW"/>
</dbReference>
<dbReference type="OrthoDB" id="757982at2759"/>
<feature type="region of interest" description="Disordered" evidence="4">
    <location>
        <begin position="663"/>
        <end position="763"/>
    </location>
</feature>
<dbReference type="Gene3D" id="3.30.40.100">
    <property type="match status" value="1"/>
</dbReference>
<feature type="compositionally biased region" description="Basic and acidic residues" evidence="4">
    <location>
        <begin position="326"/>
        <end position="342"/>
    </location>
</feature>
<gene>
    <name evidence="6" type="ORF">F0562_021368</name>
</gene>
<dbReference type="InterPro" id="IPR056406">
    <property type="entry name" value="THD_CWZF3/5/7"/>
</dbReference>
<proteinExistence type="predicted"/>
<feature type="domain" description="CW-type" evidence="5">
    <location>
        <begin position="497"/>
        <end position="550"/>
    </location>
</feature>
<dbReference type="InterPro" id="IPR055300">
    <property type="entry name" value="CWZF3/5/7"/>
</dbReference>
<keyword evidence="7" id="KW-1185">Reference proteome</keyword>
<feature type="region of interest" description="Disordered" evidence="4">
    <location>
        <begin position="1136"/>
        <end position="1186"/>
    </location>
</feature>
<dbReference type="Pfam" id="PF24756">
    <property type="entry name" value="THD_CWZF3-5-7"/>
    <property type="match status" value="1"/>
</dbReference>
<feature type="compositionally biased region" description="Polar residues" evidence="4">
    <location>
        <begin position="613"/>
        <end position="623"/>
    </location>
</feature>
<feature type="compositionally biased region" description="Basic and acidic residues" evidence="4">
    <location>
        <begin position="800"/>
        <end position="812"/>
    </location>
</feature>
<feature type="compositionally biased region" description="Polar residues" evidence="4">
    <location>
        <begin position="589"/>
        <end position="599"/>
    </location>
</feature>
<protein>
    <recommendedName>
        <fullName evidence="5">CW-type domain-containing protein</fullName>
    </recommendedName>
</protein>
<feature type="region of interest" description="Disordered" evidence="4">
    <location>
        <begin position="42"/>
        <end position="72"/>
    </location>
</feature>
<evidence type="ECO:0000256" key="2">
    <source>
        <dbReference type="ARBA" id="ARBA00022771"/>
    </source>
</evidence>
<keyword evidence="2" id="KW-0863">Zinc-finger</keyword>
<organism evidence="6 7">
    <name type="scientific">Nyssa sinensis</name>
    <dbReference type="NCBI Taxonomy" id="561372"/>
    <lineage>
        <taxon>Eukaryota</taxon>
        <taxon>Viridiplantae</taxon>
        <taxon>Streptophyta</taxon>
        <taxon>Embryophyta</taxon>
        <taxon>Tracheophyta</taxon>
        <taxon>Spermatophyta</taxon>
        <taxon>Magnoliopsida</taxon>
        <taxon>eudicotyledons</taxon>
        <taxon>Gunneridae</taxon>
        <taxon>Pentapetalae</taxon>
        <taxon>asterids</taxon>
        <taxon>Cornales</taxon>
        <taxon>Nyssaceae</taxon>
        <taxon>Nyssa</taxon>
    </lineage>
</organism>
<feature type="region of interest" description="Disordered" evidence="4">
    <location>
        <begin position="585"/>
        <end position="623"/>
    </location>
</feature>
<feature type="compositionally biased region" description="Low complexity" evidence="4">
    <location>
        <begin position="42"/>
        <end position="53"/>
    </location>
</feature>
<feature type="compositionally biased region" description="Basic and acidic residues" evidence="4">
    <location>
        <begin position="674"/>
        <end position="704"/>
    </location>
</feature>
<keyword evidence="1" id="KW-0479">Metal-binding</keyword>
<feature type="region of interest" description="Disordered" evidence="4">
    <location>
        <begin position="800"/>
        <end position="852"/>
    </location>
</feature>
<evidence type="ECO:0000256" key="4">
    <source>
        <dbReference type="SAM" id="MobiDB-lite"/>
    </source>
</evidence>
<feature type="region of interest" description="Disordered" evidence="4">
    <location>
        <begin position="289"/>
        <end position="390"/>
    </location>
</feature>
<feature type="region of interest" description="Disordered" evidence="4">
    <location>
        <begin position="993"/>
        <end position="1052"/>
    </location>
</feature>
<feature type="compositionally biased region" description="Basic and acidic residues" evidence="4">
    <location>
        <begin position="1033"/>
        <end position="1052"/>
    </location>
</feature>
<feature type="region of interest" description="Disordered" evidence="4">
    <location>
        <begin position="1199"/>
        <end position="1239"/>
    </location>
</feature>
<feature type="compositionally biased region" description="Low complexity" evidence="4">
    <location>
        <begin position="1093"/>
        <end position="1104"/>
    </location>
</feature>
<feature type="region of interest" description="Disordered" evidence="4">
    <location>
        <begin position="869"/>
        <end position="956"/>
    </location>
</feature>
<evidence type="ECO:0000256" key="1">
    <source>
        <dbReference type="ARBA" id="ARBA00022723"/>
    </source>
</evidence>
<dbReference type="Proteomes" id="UP000325577">
    <property type="component" value="Linkage Group LG11"/>
</dbReference>
<dbReference type="PANTHER" id="PTHR46524:SF7">
    <property type="entry name" value="CW-TYPE ZINC FINGER"/>
    <property type="match status" value="1"/>
</dbReference>
<feature type="compositionally biased region" description="Basic residues" evidence="4">
    <location>
        <begin position="705"/>
        <end position="719"/>
    </location>
</feature>
<dbReference type="PROSITE" id="PS51050">
    <property type="entry name" value="ZF_CW"/>
    <property type="match status" value="1"/>
</dbReference>
<feature type="compositionally biased region" description="Basic and acidic residues" evidence="4">
    <location>
        <begin position="720"/>
        <end position="736"/>
    </location>
</feature>
<evidence type="ECO:0000313" key="6">
    <source>
        <dbReference type="EMBL" id="KAA8543137.1"/>
    </source>
</evidence>